<keyword evidence="6 7" id="KW-0326">Glycosidase</keyword>
<dbReference type="SMART" id="SM01217">
    <property type="entry name" value="Fn3_like"/>
    <property type="match status" value="1"/>
</dbReference>
<accession>A0ABV0G2I0</accession>
<dbReference type="InterPro" id="IPR001764">
    <property type="entry name" value="Glyco_hydro_3_N"/>
</dbReference>
<dbReference type="PRINTS" id="PR00133">
    <property type="entry name" value="GLHYDRLASE3"/>
</dbReference>
<dbReference type="EC" id="3.2.1.21" evidence="3"/>
<dbReference type="Pfam" id="PF00933">
    <property type="entry name" value="Glyco_hydro_3"/>
    <property type="match status" value="1"/>
</dbReference>
<keyword evidence="4 8" id="KW-0732">Signal</keyword>
<dbReference type="SUPFAM" id="SSF51445">
    <property type="entry name" value="(Trans)glycosidases"/>
    <property type="match status" value="1"/>
</dbReference>
<dbReference type="NCBIfam" id="NF011678">
    <property type="entry name" value="PRK15098.1"/>
    <property type="match status" value="1"/>
</dbReference>
<dbReference type="RefSeq" id="WP_347704745.1">
    <property type="nucleotide sequence ID" value="NZ_JBDPZD010000002.1"/>
</dbReference>
<feature type="signal peptide" evidence="8">
    <location>
        <begin position="1"/>
        <end position="24"/>
    </location>
</feature>
<evidence type="ECO:0000313" key="11">
    <source>
        <dbReference type="Proteomes" id="UP001495147"/>
    </source>
</evidence>
<sequence>MSLPLSLPRALLLALASLVSSAQAGQAPADAAVTRRVEALLKRMTLDEKIGQLTQLGAGMPGPNKETTDELIRAGKAGSVLWTINSADIERMQRVAMKESRLGIPLLFGFDVIHGYKNVFPVPLGMAASWDPGLVERAQAMAARESWVSGVNWTFSPMVDIARDARWGRIVEGAGEDTFLGIAMARAQVRGFQGPKLGTPERVLTSVKHFAAYGAADGGRDYDSVYVPEVQLRNVYLPPFQAAVDAGAGTVMSAYMTLNDVPASGNAWLLRDVLRQEMGFKGFVISDAWAVHSLKVHGYATDEVDAAARGLSGGVSMDMGSNTYLKHLPGLVKAGKLPIKVVDDMVREVLAVKVQMGLFERPYGDPSRKDAVLNDPAHRAATREAAQKSIVLLRNEGALLPLKANLKRIAVIGPLGDSAEDIKGSWTLEAAGAAVSVLEGIRARWPQATVDFVRGGDMQRAYPLPWDADQGKPAPSLMPAAEMATEQARAVQAAQQAEAVVMVLGERANMSGEAASTSDLRLGGNQQALLEAVVATGKPVVLVLLNGRPLDISWAAEHVPAIVEAWFPGTEGGNAIADVLSGTVNPGGKLPVSWPRSTGHAPVYYNHNRTHADETDPKFTSRYANLTSKPLYPFGFGLSYTSFRYSDMKLDRAAIHPDGRLQVSVTVENTGAVAGDEVVQLYVHQRAGSAARPVRELKGFQRVTLAAGEKRVVSFPVGPDELKFWSPVSRRWAVETGVRDVWVGGDSLAGLRGEFEVKGR</sequence>
<gene>
    <name evidence="10" type="primary">bglX</name>
    <name evidence="10" type="ORF">ABDJ85_10695</name>
</gene>
<dbReference type="GO" id="GO:0008422">
    <property type="term" value="F:beta-glucosidase activity"/>
    <property type="evidence" value="ECO:0007669"/>
    <property type="project" value="UniProtKB-EC"/>
</dbReference>
<comment type="similarity">
    <text evidence="2 7">Belongs to the glycosyl hydrolase 3 family.</text>
</comment>
<organism evidence="10 11">
    <name type="scientific">Roseateles paludis</name>
    <dbReference type="NCBI Taxonomy" id="3145238"/>
    <lineage>
        <taxon>Bacteria</taxon>
        <taxon>Pseudomonadati</taxon>
        <taxon>Pseudomonadota</taxon>
        <taxon>Betaproteobacteria</taxon>
        <taxon>Burkholderiales</taxon>
        <taxon>Sphaerotilaceae</taxon>
        <taxon>Roseateles</taxon>
    </lineage>
</organism>
<evidence type="ECO:0000256" key="1">
    <source>
        <dbReference type="ARBA" id="ARBA00000448"/>
    </source>
</evidence>
<evidence type="ECO:0000256" key="7">
    <source>
        <dbReference type="RuleBase" id="RU361161"/>
    </source>
</evidence>
<dbReference type="Proteomes" id="UP001495147">
    <property type="component" value="Unassembled WGS sequence"/>
</dbReference>
<keyword evidence="11" id="KW-1185">Reference proteome</keyword>
<evidence type="ECO:0000256" key="5">
    <source>
        <dbReference type="ARBA" id="ARBA00022801"/>
    </source>
</evidence>
<dbReference type="PANTHER" id="PTHR30620:SF16">
    <property type="entry name" value="LYSOSOMAL BETA GLUCOSIDASE"/>
    <property type="match status" value="1"/>
</dbReference>
<comment type="caution">
    <text evidence="10">The sequence shown here is derived from an EMBL/GenBank/DDBJ whole genome shotgun (WGS) entry which is preliminary data.</text>
</comment>
<evidence type="ECO:0000256" key="8">
    <source>
        <dbReference type="SAM" id="SignalP"/>
    </source>
</evidence>
<dbReference type="Pfam" id="PF01915">
    <property type="entry name" value="Glyco_hydro_3_C"/>
    <property type="match status" value="1"/>
</dbReference>
<dbReference type="InterPro" id="IPR017853">
    <property type="entry name" value="GH"/>
</dbReference>
<name>A0ABV0G2I0_9BURK</name>
<dbReference type="InterPro" id="IPR013783">
    <property type="entry name" value="Ig-like_fold"/>
</dbReference>
<keyword evidence="5 7" id="KW-0378">Hydrolase</keyword>
<dbReference type="InterPro" id="IPR002772">
    <property type="entry name" value="Glyco_hydro_3_C"/>
</dbReference>
<dbReference type="EMBL" id="JBDPZD010000002">
    <property type="protein sequence ID" value="MEO3691938.1"/>
    <property type="molecule type" value="Genomic_DNA"/>
</dbReference>
<reference evidence="10 11" key="1">
    <citation type="submission" date="2024-05" db="EMBL/GenBank/DDBJ databases">
        <title>Roseateles sp. DJS-2-20 16S ribosomal RNA gene Genome sequencing and assembly.</title>
        <authorList>
            <person name="Woo H."/>
        </authorList>
    </citation>
    <scope>NUCLEOTIDE SEQUENCE [LARGE SCALE GENOMIC DNA]</scope>
    <source>
        <strain evidence="10 11">DJS-2-20</strain>
    </source>
</reference>
<dbReference type="InterPro" id="IPR019800">
    <property type="entry name" value="Glyco_hydro_3_AS"/>
</dbReference>
<dbReference type="SUPFAM" id="SSF52279">
    <property type="entry name" value="Beta-D-glucan exohydrolase, C-terminal domain"/>
    <property type="match status" value="1"/>
</dbReference>
<dbReference type="Gene3D" id="3.40.50.1700">
    <property type="entry name" value="Glycoside hydrolase family 3 C-terminal domain"/>
    <property type="match status" value="1"/>
</dbReference>
<protein>
    <recommendedName>
        <fullName evidence="3">beta-glucosidase</fullName>
        <ecNumber evidence="3">3.2.1.21</ecNumber>
    </recommendedName>
</protein>
<dbReference type="PANTHER" id="PTHR30620">
    <property type="entry name" value="PERIPLASMIC BETA-GLUCOSIDASE-RELATED"/>
    <property type="match status" value="1"/>
</dbReference>
<dbReference type="InterPro" id="IPR051915">
    <property type="entry name" value="Cellulose_Degrad_GH3"/>
</dbReference>
<evidence type="ECO:0000256" key="4">
    <source>
        <dbReference type="ARBA" id="ARBA00022729"/>
    </source>
</evidence>
<dbReference type="Pfam" id="PF14310">
    <property type="entry name" value="Fn3-like"/>
    <property type="match status" value="1"/>
</dbReference>
<dbReference type="InterPro" id="IPR036881">
    <property type="entry name" value="Glyco_hydro_3_C_sf"/>
</dbReference>
<dbReference type="InterPro" id="IPR036962">
    <property type="entry name" value="Glyco_hydro_3_N_sf"/>
</dbReference>
<comment type="catalytic activity">
    <reaction evidence="1">
        <text>Hydrolysis of terminal, non-reducing beta-D-glucosyl residues with release of beta-D-glucose.</text>
        <dbReference type="EC" id="3.2.1.21"/>
    </reaction>
</comment>
<evidence type="ECO:0000256" key="3">
    <source>
        <dbReference type="ARBA" id="ARBA00012744"/>
    </source>
</evidence>
<dbReference type="Gene3D" id="3.20.20.300">
    <property type="entry name" value="Glycoside hydrolase, family 3, N-terminal domain"/>
    <property type="match status" value="1"/>
</dbReference>
<evidence type="ECO:0000256" key="6">
    <source>
        <dbReference type="ARBA" id="ARBA00023295"/>
    </source>
</evidence>
<dbReference type="Gene3D" id="2.60.40.10">
    <property type="entry name" value="Immunoglobulins"/>
    <property type="match status" value="1"/>
</dbReference>
<evidence type="ECO:0000256" key="2">
    <source>
        <dbReference type="ARBA" id="ARBA00005336"/>
    </source>
</evidence>
<feature type="domain" description="Fibronectin type III-like" evidence="9">
    <location>
        <begin position="677"/>
        <end position="747"/>
    </location>
</feature>
<feature type="chain" id="PRO_5047339509" description="beta-glucosidase" evidence="8">
    <location>
        <begin position="25"/>
        <end position="760"/>
    </location>
</feature>
<proteinExistence type="inferred from homology"/>
<dbReference type="InterPro" id="IPR026891">
    <property type="entry name" value="Fn3-like"/>
</dbReference>
<evidence type="ECO:0000259" key="9">
    <source>
        <dbReference type="SMART" id="SM01217"/>
    </source>
</evidence>
<evidence type="ECO:0000313" key="10">
    <source>
        <dbReference type="EMBL" id="MEO3691938.1"/>
    </source>
</evidence>
<dbReference type="PROSITE" id="PS00775">
    <property type="entry name" value="GLYCOSYL_HYDROL_F3"/>
    <property type="match status" value="1"/>
</dbReference>